<comment type="caution">
    <text evidence="2">The sequence shown here is derived from an EMBL/GenBank/DDBJ whole genome shotgun (WGS) entry which is preliminary data.</text>
</comment>
<gene>
    <name evidence="2" type="ORF">Pyn_08397</name>
</gene>
<name>A0A314XYM1_PRUYE</name>
<dbReference type="Proteomes" id="UP000250321">
    <property type="component" value="Unassembled WGS sequence"/>
</dbReference>
<feature type="compositionally biased region" description="Low complexity" evidence="1">
    <location>
        <begin position="111"/>
        <end position="124"/>
    </location>
</feature>
<evidence type="ECO:0000313" key="3">
    <source>
        <dbReference type="Proteomes" id="UP000250321"/>
    </source>
</evidence>
<feature type="region of interest" description="Disordered" evidence="1">
    <location>
        <begin position="104"/>
        <end position="124"/>
    </location>
</feature>
<dbReference type="EMBL" id="PJQY01002092">
    <property type="protein sequence ID" value="PQP96523.1"/>
    <property type="molecule type" value="Genomic_DNA"/>
</dbReference>
<proteinExistence type="predicted"/>
<evidence type="ECO:0000313" key="2">
    <source>
        <dbReference type="EMBL" id="PQP96523.1"/>
    </source>
</evidence>
<dbReference type="AlphaFoldDB" id="A0A314XYM1"/>
<keyword evidence="3" id="KW-1185">Reference proteome</keyword>
<protein>
    <submittedName>
        <fullName evidence="2">Uncharacterized protein</fullName>
    </submittedName>
</protein>
<reference evidence="2 3" key="1">
    <citation type="submission" date="2018-02" db="EMBL/GenBank/DDBJ databases">
        <title>Draft genome of wild Prunus yedoensis var. nudiflora.</title>
        <authorList>
            <person name="Baek S."/>
            <person name="Kim J.-H."/>
            <person name="Choi K."/>
            <person name="Kim G.-B."/>
            <person name="Cho A."/>
            <person name="Jang H."/>
            <person name="Shin C.-H."/>
            <person name="Yu H.-J."/>
            <person name="Mun J.-H."/>
        </authorList>
    </citation>
    <scope>NUCLEOTIDE SEQUENCE [LARGE SCALE GENOMIC DNA]</scope>
    <source>
        <strain evidence="3">cv. Jeju island</strain>
        <tissue evidence="2">Leaf</tissue>
    </source>
</reference>
<organism evidence="2 3">
    <name type="scientific">Prunus yedoensis var. nudiflora</name>
    <dbReference type="NCBI Taxonomy" id="2094558"/>
    <lineage>
        <taxon>Eukaryota</taxon>
        <taxon>Viridiplantae</taxon>
        <taxon>Streptophyta</taxon>
        <taxon>Embryophyta</taxon>
        <taxon>Tracheophyta</taxon>
        <taxon>Spermatophyta</taxon>
        <taxon>Magnoliopsida</taxon>
        <taxon>eudicotyledons</taxon>
        <taxon>Gunneridae</taxon>
        <taxon>Pentapetalae</taxon>
        <taxon>rosids</taxon>
        <taxon>fabids</taxon>
        <taxon>Rosales</taxon>
        <taxon>Rosaceae</taxon>
        <taxon>Amygdaloideae</taxon>
        <taxon>Amygdaleae</taxon>
        <taxon>Prunus</taxon>
    </lineage>
</organism>
<accession>A0A314XYM1</accession>
<feature type="region of interest" description="Disordered" evidence="1">
    <location>
        <begin position="49"/>
        <end position="73"/>
    </location>
</feature>
<dbReference type="OrthoDB" id="10407115at2759"/>
<sequence length="124" mass="14029">MKKMLLLLSMQPISRSKCPLSLAHTFHIMIFFKIPYISKALRALATLKGTAKPNNPKTSVHEPHIPKPRMPEAPIPFIPRPEAPIIFIRTPLPRRPQILYFPFPRDPIDHSSSTSAALTLSKDD</sequence>
<evidence type="ECO:0000256" key="1">
    <source>
        <dbReference type="SAM" id="MobiDB-lite"/>
    </source>
</evidence>